<reference evidence="1" key="1">
    <citation type="submission" date="2021-06" db="EMBL/GenBank/DDBJ databases">
        <authorList>
            <person name="Kallberg Y."/>
            <person name="Tangrot J."/>
            <person name="Rosling A."/>
        </authorList>
    </citation>
    <scope>NUCLEOTIDE SEQUENCE</scope>
    <source>
        <strain evidence="1">MA461A</strain>
    </source>
</reference>
<keyword evidence="2" id="KW-1185">Reference proteome</keyword>
<organism evidence="1 2">
    <name type="scientific">Racocetra persica</name>
    <dbReference type="NCBI Taxonomy" id="160502"/>
    <lineage>
        <taxon>Eukaryota</taxon>
        <taxon>Fungi</taxon>
        <taxon>Fungi incertae sedis</taxon>
        <taxon>Mucoromycota</taxon>
        <taxon>Glomeromycotina</taxon>
        <taxon>Glomeromycetes</taxon>
        <taxon>Diversisporales</taxon>
        <taxon>Gigasporaceae</taxon>
        <taxon>Racocetra</taxon>
    </lineage>
</organism>
<sequence length="61" mass="6973">MKKAFADKATKAEDITDDFEASVDSVDLDEVDVLHLLDITSWSPNCLEHFKILKFKKTFVL</sequence>
<protein>
    <submittedName>
        <fullName evidence="1">34546_t:CDS:1</fullName>
    </submittedName>
</protein>
<comment type="caution">
    <text evidence="1">The sequence shown here is derived from an EMBL/GenBank/DDBJ whole genome shotgun (WGS) entry which is preliminary data.</text>
</comment>
<evidence type="ECO:0000313" key="1">
    <source>
        <dbReference type="EMBL" id="CAG8565193.1"/>
    </source>
</evidence>
<feature type="non-terminal residue" evidence="1">
    <location>
        <position position="61"/>
    </location>
</feature>
<gene>
    <name evidence="1" type="ORF">RPERSI_LOCUS4528</name>
</gene>
<dbReference type="Proteomes" id="UP000789920">
    <property type="component" value="Unassembled WGS sequence"/>
</dbReference>
<name>A0ACA9M3G6_9GLOM</name>
<accession>A0ACA9M3G6</accession>
<evidence type="ECO:0000313" key="2">
    <source>
        <dbReference type="Proteomes" id="UP000789920"/>
    </source>
</evidence>
<dbReference type="EMBL" id="CAJVQC010006290">
    <property type="protein sequence ID" value="CAG8565193.1"/>
    <property type="molecule type" value="Genomic_DNA"/>
</dbReference>
<proteinExistence type="predicted"/>